<reference evidence="1" key="1">
    <citation type="submission" date="2023-08" db="EMBL/GenBank/DDBJ databases">
        <title>Black Yeasts Isolated from many extreme environments.</title>
        <authorList>
            <person name="Coleine C."/>
            <person name="Stajich J.E."/>
            <person name="Selbmann L."/>
        </authorList>
    </citation>
    <scope>NUCLEOTIDE SEQUENCE</scope>
    <source>
        <strain evidence="1">CCFEE 5810</strain>
    </source>
</reference>
<evidence type="ECO:0000313" key="1">
    <source>
        <dbReference type="EMBL" id="KAK5705523.1"/>
    </source>
</evidence>
<gene>
    <name evidence="1" type="ORF">LTR97_002642</name>
</gene>
<dbReference type="AlphaFoldDB" id="A0AAN7WGL4"/>
<dbReference type="EMBL" id="JAVRQU010000003">
    <property type="protein sequence ID" value="KAK5705523.1"/>
    <property type="molecule type" value="Genomic_DNA"/>
</dbReference>
<protein>
    <recommendedName>
        <fullName evidence="3">RWD domain-containing protein</fullName>
    </recommendedName>
</protein>
<sequence length="228" mass="25178">MDTSERLGAELALLEAMYPEVLYNEKAREVRYKAESGTFTVRLPSDYLTDGGALPEVLSANVGSKDVRQPLKQRIDALSSGEEVLDSILAAFDELVTEQVNHATADNNDGTSVSHTAETKATIIVWLHHLLNTNKRKLCLSPPPGVSGVTKPGYPGVLLYSGQASAVHEHVNELKQQNWAAFQVRLEDDEEWTFTHGKGVIEVEAMKEIVAEVGEARKDLFMEAMRMK</sequence>
<accession>A0AAN7WGL4</accession>
<evidence type="ECO:0000313" key="2">
    <source>
        <dbReference type="Proteomes" id="UP001310594"/>
    </source>
</evidence>
<comment type="caution">
    <text evidence="1">The sequence shown here is derived from an EMBL/GenBank/DDBJ whole genome shotgun (WGS) entry which is preliminary data.</text>
</comment>
<name>A0AAN7WGL4_9PEZI</name>
<dbReference type="Proteomes" id="UP001310594">
    <property type="component" value="Unassembled WGS sequence"/>
</dbReference>
<dbReference type="PANTHER" id="PTHR15955:SF8">
    <property type="entry name" value="RWD DOMAIN-CONTAINING PROTEIN 2B-RELATED"/>
    <property type="match status" value="1"/>
</dbReference>
<dbReference type="InterPro" id="IPR017359">
    <property type="entry name" value="Phi-like"/>
</dbReference>
<dbReference type="PANTHER" id="PTHR15955">
    <property type="entry name" value="RWD DOMAIN CONTAINING PROTEIN 2"/>
    <property type="match status" value="1"/>
</dbReference>
<organism evidence="1 2">
    <name type="scientific">Elasticomyces elasticus</name>
    <dbReference type="NCBI Taxonomy" id="574655"/>
    <lineage>
        <taxon>Eukaryota</taxon>
        <taxon>Fungi</taxon>
        <taxon>Dikarya</taxon>
        <taxon>Ascomycota</taxon>
        <taxon>Pezizomycotina</taxon>
        <taxon>Dothideomycetes</taxon>
        <taxon>Dothideomycetidae</taxon>
        <taxon>Mycosphaerellales</taxon>
        <taxon>Teratosphaeriaceae</taxon>
        <taxon>Elasticomyces</taxon>
    </lineage>
</organism>
<proteinExistence type="predicted"/>
<evidence type="ECO:0008006" key="3">
    <source>
        <dbReference type="Google" id="ProtNLM"/>
    </source>
</evidence>